<feature type="domain" description="SAM-dependent MTase TRM10-type" evidence="4">
    <location>
        <begin position="1"/>
        <end position="75"/>
    </location>
</feature>
<dbReference type="AlphaFoldDB" id="A0AAN5C1R8"/>
<evidence type="ECO:0000259" key="4">
    <source>
        <dbReference type="PROSITE" id="PS51675"/>
    </source>
</evidence>
<proteinExistence type="predicted"/>
<keyword evidence="6" id="KW-1185">Reference proteome</keyword>
<evidence type="ECO:0000256" key="1">
    <source>
        <dbReference type="ARBA" id="ARBA00022603"/>
    </source>
</evidence>
<evidence type="ECO:0000256" key="3">
    <source>
        <dbReference type="ARBA" id="ARBA00022691"/>
    </source>
</evidence>
<keyword evidence="3" id="KW-0949">S-adenosyl-L-methionine</keyword>
<reference evidence="6" key="1">
    <citation type="submission" date="2022-10" db="EMBL/GenBank/DDBJ databases">
        <title>Genome assembly of Pristionchus species.</title>
        <authorList>
            <person name="Yoshida K."/>
            <person name="Sommer R.J."/>
        </authorList>
    </citation>
    <scope>NUCLEOTIDE SEQUENCE [LARGE SCALE GENOMIC DNA]</scope>
    <source>
        <strain evidence="6">RS5460</strain>
    </source>
</reference>
<comment type="caution">
    <text evidence="5">The sequence shown here is derived from an EMBL/GenBank/DDBJ whole genome shotgun (WGS) entry which is preliminary data.</text>
</comment>
<dbReference type="Proteomes" id="UP001328107">
    <property type="component" value="Unassembled WGS sequence"/>
</dbReference>
<dbReference type="GO" id="GO:0032259">
    <property type="term" value="P:methylation"/>
    <property type="evidence" value="ECO:0007669"/>
    <property type="project" value="UniProtKB-KW"/>
</dbReference>
<name>A0AAN5C1R8_9BILA</name>
<feature type="non-terminal residue" evidence="5">
    <location>
        <position position="1"/>
    </location>
</feature>
<protein>
    <recommendedName>
        <fullName evidence="4">SAM-dependent MTase TRM10-type domain-containing protein</fullName>
    </recommendedName>
</protein>
<dbReference type="EMBL" id="BTRK01000001">
    <property type="protein sequence ID" value="GMR33633.1"/>
    <property type="molecule type" value="Genomic_DNA"/>
</dbReference>
<dbReference type="InterPro" id="IPR038459">
    <property type="entry name" value="MT_TRM10-typ_sf"/>
</dbReference>
<evidence type="ECO:0000256" key="2">
    <source>
        <dbReference type="ARBA" id="ARBA00022679"/>
    </source>
</evidence>
<accession>A0AAN5C1R8</accession>
<dbReference type="InterPro" id="IPR028564">
    <property type="entry name" value="MT_TRM10-typ"/>
</dbReference>
<keyword evidence="2" id="KW-0808">Transferase</keyword>
<keyword evidence="1" id="KW-0489">Methyltransferase</keyword>
<gene>
    <name evidence="5" type="ORF">PMAYCL1PPCAC_03829</name>
</gene>
<organism evidence="5 6">
    <name type="scientific">Pristionchus mayeri</name>
    <dbReference type="NCBI Taxonomy" id="1317129"/>
    <lineage>
        <taxon>Eukaryota</taxon>
        <taxon>Metazoa</taxon>
        <taxon>Ecdysozoa</taxon>
        <taxon>Nematoda</taxon>
        <taxon>Chromadorea</taxon>
        <taxon>Rhabditida</taxon>
        <taxon>Rhabditina</taxon>
        <taxon>Diplogasteromorpha</taxon>
        <taxon>Diplogasteroidea</taxon>
        <taxon>Neodiplogasteridae</taxon>
        <taxon>Pristionchus</taxon>
    </lineage>
</organism>
<sequence>VICASLDNNRESFIAARDQKIDAYRLPFQKYCNWQHGPMVLPLPNMMRLFRDLVQTGGNWKSGLHKTIKKHHLMPEDEQQEEKVARVYTRVKMAKNEREEIVQSIIDSCRHE</sequence>
<dbReference type="Gene3D" id="3.40.1280.30">
    <property type="match status" value="1"/>
</dbReference>
<evidence type="ECO:0000313" key="6">
    <source>
        <dbReference type="Proteomes" id="UP001328107"/>
    </source>
</evidence>
<evidence type="ECO:0000313" key="5">
    <source>
        <dbReference type="EMBL" id="GMR33633.1"/>
    </source>
</evidence>
<dbReference type="GO" id="GO:0008168">
    <property type="term" value="F:methyltransferase activity"/>
    <property type="evidence" value="ECO:0007669"/>
    <property type="project" value="UniProtKB-KW"/>
</dbReference>
<dbReference type="PROSITE" id="PS51675">
    <property type="entry name" value="SAM_MT_TRM10"/>
    <property type="match status" value="1"/>
</dbReference>